<dbReference type="InterPro" id="IPR027417">
    <property type="entry name" value="P-loop_NTPase"/>
</dbReference>
<dbReference type="SUPFAM" id="SSF52540">
    <property type="entry name" value="P-loop containing nucleoside triphosphate hydrolases"/>
    <property type="match status" value="1"/>
</dbReference>
<accession>A0A6V8MLP6</accession>
<dbReference type="InterPro" id="IPR006171">
    <property type="entry name" value="TOPRIM_dom"/>
</dbReference>
<comment type="caution">
    <text evidence="3">The sequence shown here is derived from an EMBL/GenBank/DDBJ whole genome shotgun (WGS) entry which is preliminary data.</text>
</comment>
<keyword evidence="4" id="KW-1185">Reference proteome</keyword>
<evidence type="ECO:0000259" key="2">
    <source>
        <dbReference type="SMART" id="SM00382"/>
    </source>
</evidence>
<name>A0A6V8MLP6_9BACT</name>
<proteinExistence type="predicted"/>
<sequence length="756" mass="81265">MTSSTQASAGGKIIDFNLWGVDENSNAPTSSTGPGDLSGAARAACLELGIIYQATPADGNFHALDVEGKATRNGAGRIRLYPDAEGGQIWNHVTGETRQFWAESDHTLTPVEQEARRQKAKEEREKAEALLAAKRSEAAKLALDVLKASQPADGNAYLVRKQIEPTDYLREISLEGLVNLIGYHPQSKGEPFAGERVLIVPVTNGESVTTIEIIDREGRKAGLKDGLKKGCFWSDRSLPGGDGEGLTFIIGEGVATVRTCSMATGHFGIAALSSTNLKTVAASFRGQYPKAQLIVAADKGNGEQSAIEAAQLAGGVLVAPNFPEPKGAKETDFNDLAQRPGGMEAVRLQLVEAAAKEAKPAAPVPPFDLSRLKTAADIRSGDYQVEYVCEGLVPEGATILWYGVGGSGKTTLAHQLGHAISDGMPFMGLQTKRRPVVFLDPENPMGVLKQGLSRIKGGEGVFYWTTADEPPQLDGPEWEQLKSLVITLQNPVLIIDTLQAATSGLDITSNKDYSPVMARLKQLREMGSTIVLLHHTPKNDATTYVGASVIYNQVDHVLAMYAVRGPGEDREALKDDEAAHVYRFGSKGKTRYGHHAIYVTFDQKTCLFKEATSPESEGLNVILAAMIDLYETTTVDIKALLAALKDSGCLLDTSEHHVRKLLKKGEDVYWVTSKGLYNKTLYTPLKNSLNGTASENRVQVANIAEFDSFTDPSAQTVKLHEQGPEQCGATLDHAQKLQGTATVPFWGAKPGSAESV</sequence>
<dbReference type="EMBL" id="BLXX01000011">
    <property type="protein sequence ID" value="GFO60965.1"/>
    <property type="molecule type" value="Genomic_DNA"/>
</dbReference>
<gene>
    <name evidence="3" type="ORF">GMST_32900</name>
</gene>
<dbReference type="AlphaFoldDB" id="A0A6V8MLP6"/>
<dbReference type="InterPro" id="IPR034154">
    <property type="entry name" value="TOPRIM_DnaG/twinkle"/>
</dbReference>
<dbReference type="Pfam" id="PF13481">
    <property type="entry name" value="AAA_25"/>
    <property type="match status" value="1"/>
</dbReference>
<evidence type="ECO:0000313" key="4">
    <source>
        <dbReference type="Proteomes" id="UP000556026"/>
    </source>
</evidence>
<keyword evidence="1" id="KW-0175">Coiled coil</keyword>
<dbReference type="Proteomes" id="UP000556026">
    <property type="component" value="Unassembled WGS sequence"/>
</dbReference>
<reference evidence="4" key="1">
    <citation type="submission" date="2020-06" db="EMBL/GenBank/DDBJ databases">
        <title>Draft genomic sequence of Geomonas sp. Red330.</title>
        <authorList>
            <person name="Itoh H."/>
            <person name="Zhenxing X."/>
            <person name="Ushijima N."/>
            <person name="Masuda Y."/>
            <person name="Shiratori Y."/>
            <person name="Senoo K."/>
        </authorList>
    </citation>
    <scope>NUCLEOTIDE SEQUENCE [LARGE SCALE GENOMIC DNA]</scope>
    <source>
        <strain evidence="4">Red330</strain>
    </source>
</reference>
<dbReference type="Pfam" id="PF13362">
    <property type="entry name" value="Toprim_3"/>
    <property type="match status" value="1"/>
</dbReference>
<dbReference type="Gene3D" id="3.40.50.300">
    <property type="entry name" value="P-loop containing nucleotide triphosphate hydrolases"/>
    <property type="match status" value="1"/>
</dbReference>
<protein>
    <recommendedName>
        <fullName evidence="2">AAA+ ATPase domain-containing protein</fullName>
    </recommendedName>
</protein>
<organism evidence="3 4">
    <name type="scientific">Geomonas silvestris</name>
    <dbReference type="NCBI Taxonomy" id="2740184"/>
    <lineage>
        <taxon>Bacteria</taxon>
        <taxon>Pseudomonadati</taxon>
        <taxon>Thermodesulfobacteriota</taxon>
        <taxon>Desulfuromonadia</taxon>
        <taxon>Geobacterales</taxon>
        <taxon>Geobacteraceae</taxon>
        <taxon>Geomonas</taxon>
    </lineage>
</organism>
<evidence type="ECO:0000313" key="3">
    <source>
        <dbReference type="EMBL" id="GFO60965.1"/>
    </source>
</evidence>
<dbReference type="InterPro" id="IPR003593">
    <property type="entry name" value="AAA+_ATPase"/>
</dbReference>
<dbReference type="SMART" id="SM00382">
    <property type="entry name" value="AAA"/>
    <property type="match status" value="1"/>
</dbReference>
<evidence type="ECO:0000256" key="1">
    <source>
        <dbReference type="SAM" id="Coils"/>
    </source>
</evidence>
<feature type="domain" description="AAA+ ATPase" evidence="2">
    <location>
        <begin position="395"/>
        <end position="556"/>
    </location>
</feature>
<dbReference type="CDD" id="cd01029">
    <property type="entry name" value="TOPRIM_primases"/>
    <property type="match status" value="1"/>
</dbReference>
<dbReference type="RefSeq" id="WP_183355769.1">
    <property type="nucleotide sequence ID" value="NZ_BLXX01000011.1"/>
</dbReference>
<feature type="coiled-coil region" evidence="1">
    <location>
        <begin position="112"/>
        <end position="144"/>
    </location>
</feature>